<protein>
    <recommendedName>
        <fullName evidence="6">SLC26A/SulP transporter domain-containing protein</fullName>
    </recommendedName>
</protein>
<proteinExistence type="predicted"/>
<feature type="domain" description="SLC26A/SulP transporter" evidence="6">
    <location>
        <begin position="109"/>
        <end position="190"/>
    </location>
</feature>
<reference evidence="7" key="1">
    <citation type="submission" date="2015-03" db="EMBL/GenBank/DDBJ databases">
        <title>Wuchereria bancrofti Genome Sequencing Papua New Guinea Strain.</title>
        <authorList>
            <person name="Small S.T."/>
            <person name="Serre D."/>
            <person name="Zimmerman P.A."/>
        </authorList>
    </citation>
    <scope>NUCLEOTIDE SEQUENCE [LARGE SCALE GENOMIC DNA]</scope>
    <source>
        <strain evidence="7">pt0022</strain>
    </source>
</reference>
<organism evidence="7 8">
    <name type="scientific">Wuchereria bancrofti</name>
    <dbReference type="NCBI Taxonomy" id="6293"/>
    <lineage>
        <taxon>Eukaryota</taxon>
        <taxon>Metazoa</taxon>
        <taxon>Ecdysozoa</taxon>
        <taxon>Nematoda</taxon>
        <taxon>Chromadorea</taxon>
        <taxon>Rhabditida</taxon>
        <taxon>Spirurina</taxon>
        <taxon>Spiruromorpha</taxon>
        <taxon>Filarioidea</taxon>
        <taxon>Onchocercidae</taxon>
        <taxon>Wuchereria</taxon>
    </lineage>
</organism>
<reference evidence="7" key="2">
    <citation type="journal article" date="2016" name="Mol. Ecol.">
        <title>Population genomics of the filarial nematode parasite Wuchereria bancrofti from mosquitoes.</title>
        <authorList>
            <person name="Small S.T."/>
            <person name="Reimer L.J."/>
            <person name="Tisch D.J."/>
            <person name="King C.L."/>
            <person name="Christensen B.M."/>
            <person name="Siba P.M."/>
            <person name="Kazura J.W."/>
            <person name="Serre D."/>
            <person name="Zimmerman P.A."/>
        </authorList>
    </citation>
    <scope>NUCLEOTIDE SEQUENCE</scope>
    <source>
        <strain evidence="7">pt0022</strain>
    </source>
</reference>
<keyword evidence="2 5" id="KW-0812">Transmembrane</keyword>
<evidence type="ECO:0000256" key="5">
    <source>
        <dbReference type="SAM" id="Phobius"/>
    </source>
</evidence>
<feature type="domain" description="SLC26A/SulP transporter" evidence="6">
    <location>
        <begin position="1"/>
        <end position="103"/>
    </location>
</feature>
<evidence type="ECO:0000256" key="1">
    <source>
        <dbReference type="ARBA" id="ARBA00004141"/>
    </source>
</evidence>
<dbReference type="InterPro" id="IPR011547">
    <property type="entry name" value="SLC26A/SulP_dom"/>
</dbReference>
<evidence type="ECO:0000256" key="4">
    <source>
        <dbReference type="ARBA" id="ARBA00023136"/>
    </source>
</evidence>
<dbReference type="InterPro" id="IPR001902">
    <property type="entry name" value="SLC26A/SulP_fam"/>
</dbReference>
<feature type="transmembrane region" description="Helical" evidence="5">
    <location>
        <begin position="166"/>
        <end position="186"/>
    </location>
</feature>
<evidence type="ECO:0000259" key="6">
    <source>
        <dbReference type="Pfam" id="PF00916"/>
    </source>
</evidence>
<reference evidence="8" key="3">
    <citation type="submission" date="2024-02" db="UniProtKB">
        <authorList>
            <consortium name="WormBaseParasite"/>
        </authorList>
    </citation>
    <scope>IDENTIFICATION</scope>
    <source>
        <strain evidence="8">pt0022</strain>
    </source>
</reference>
<evidence type="ECO:0000313" key="7">
    <source>
        <dbReference type="Proteomes" id="UP000093561"/>
    </source>
</evidence>
<dbReference type="PANTHER" id="PTHR11814">
    <property type="entry name" value="SULFATE TRANSPORTER"/>
    <property type="match status" value="1"/>
</dbReference>
<name>A0AAF5RW59_WUCBA</name>
<feature type="transmembrane region" description="Helical" evidence="5">
    <location>
        <begin position="206"/>
        <end position="226"/>
    </location>
</feature>
<comment type="subcellular location">
    <subcellularLocation>
        <location evidence="1">Membrane</location>
        <topology evidence="1">Multi-pass membrane protein</topology>
    </subcellularLocation>
</comment>
<sequence>MSGFVVGGSIHVFFAQISHIMSISVPKRNGAGYLYYRIYDLLEYSSEIHLPTVTFSISAIIFLIFGKEILAPWLADAIIVITATKFAEIPERYEVNVVGDIPTLQYCVAVHITVAKIVERRYNYKICYRQDYLACFHPFPVYPVTSGFARSVIGAAVGGSTQLTTLFSVLTLLSVILYIGPALAYLPRLIWLMSMMFTICFDVGEGLALAVAFAVLTTIINGKYIYDELISRGIKIFFVALSSNLIKMFDATNFHETIPRNVIIEHLDDVYNL</sequence>
<dbReference type="AlphaFoldDB" id="A0AAF5RW59"/>
<keyword evidence="3 5" id="KW-1133">Transmembrane helix</keyword>
<evidence type="ECO:0000256" key="3">
    <source>
        <dbReference type="ARBA" id="ARBA00022989"/>
    </source>
</evidence>
<dbReference type="GO" id="GO:0055085">
    <property type="term" value="P:transmembrane transport"/>
    <property type="evidence" value="ECO:0007669"/>
    <property type="project" value="InterPro"/>
</dbReference>
<dbReference type="Proteomes" id="UP000093561">
    <property type="component" value="Unassembled WGS sequence"/>
</dbReference>
<dbReference type="GO" id="GO:0016020">
    <property type="term" value="C:membrane"/>
    <property type="evidence" value="ECO:0007669"/>
    <property type="project" value="UniProtKB-SubCell"/>
</dbReference>
<evidence type="ECO:0000256" key="2">
    <source>
        <dbReference type="ARBA" id="ARBA00022692"/>
    </source>
</evidence>
<dbReference type="Pfam" id="PF00916">
    <property type="entry name" value="Sulfate_transp"/>
    <property type="match status" value="2"/>
</dbReference>
<keyword evidence="4 5" id="KW-0472">Membrane</keyword>
<dbReference type="WBParaSite" id="mrna-Wban_06876">
    <property type="protein sequence ID" value="mrna-Wban_06876"/>
    <property type="gene ID" value="Wban_06876"/>
</dbReference>
<accession>A0AAF5RW59</accession>
<evidence type="ECO:0000313" key="8">
    <source>
        <dbReference type="WBParaSite" id="mrna-Wban_06876"/>
    </source>
</evidence>